<dbReference type="eggNOG" id="ENOG5032N6F">
    <property type="taxonomic scope" value="Bacteria"/>
</dbReference>
<dbReference type="InterPro" id="IPR053842">
    <property type="entry name" value="NikA-like"/>
</dbReference>
<dbReference type="Pfam" id="PF21983">
    <property type="entry name" value="NikA-like"/>
    <property type="match status" value="1"/>
</dbReference>
<dbReference type="AlphaFoldDB" id="A0A0S2KJ15"/>
<gene>
    <name evidence="1" type="ORF">AS203_01890</name>
</gene>
<organism evidence="1 2">
    <name type="scientific">Hoylesella enoeca</name>
    <dbReference type="NCBI Taxonomy" id="76123"/>
    <lineage>
        <taxon>Bacteria</taxon>
        <taxon>Pseudomonadati</taxon>
        <taxon>Bacteroidota</taxon>
        <taxon>Bacteroidia</taxon>
        <taxon>Bacteroidales</taxon>
        <taxon>Prevotellaceae</taxon>
        <taxon>Hoylesella</taxon>
    </lineage>
</organism>
<proteinExistence type="predicted"/>
<sequence>MNRYNKKTAKWQRQNKNEVRMNKTEFIKVRCTLEEKQRIKSKAESVGRKFSDYCREILLNGEVVAVPKMTDNEREAIAILQHTGRFYGQVSNLIKVKDEDWLHITKNLSLCAKEAFKRFYDPHFRVDDEVYKVLNLKRDDRKM</sequence>
<protein>
    <recommendedName>
        <fullName evidence="3">Mobilization protein</fullName>
    </recommendedName>
</protein>
<reference evidence="2" key="1">
    <citation type="submission" date="2015-11" db="EMBL/GenBank/DDBJ databases">
        <authorList>
            <person name="Holder M.E."/>
            <person name="Ajami N.J."/>
            <person name="Petrosino J.F."/>
        </authorList>
    </citation>
    <scope>NUCLEOTIDE SEQUENCE [LARGE SCALE GENOMIC DNA]</scope>
    <source>
        <strain evidence="2">F0113</strain>
    </source>
</reference>
<dbReference type="Proteomes" id="UP000056252">
    <property type="component" value="Chromosome"/>
</dbReference>
<keyword evidence="2" id="KW-1185">Reference proteome</keyword>
<evidence type="ECO:0000313" key="1">
    <source>
        <dbReference type="EMBL" id="ALO47999.1"/>
    </source>
</evidence>
<dbReference type="OrthoDB" id="1014262at2"/>
<dbReference type="EMBL" id="CP013195">
    <property type="protein sequence ID" value="ALO47999.1"/>
    <property type="molecule type" value="Genomic_DNA"/>
</dbReference>
<name>A0A0S2KJ15_9BACT</name>
<dbReference type="KEGG" id="peo:AS203_01890"/>
<accession>A0A0S2KJ15</accession>
<evidence type="ECO:0008006" key="3">
    <source>
        <dbReference type="Google" id="ProtNLM"/>
    </source>
</evidence>
<dbReference type="RefSeq" id="WP_025066661.1">
    <property type="nucleotide sequence ID" value="NZ_CP013195.1"/>
</dbReference>
<evidence type="ECO:0000313" key="2">
    <source>
        <dbReference type="Proteomes" id="UP000056252"/>
    </source>
</evidence>